<dbReference type="Pfam" id="PF01326">
    <property type="entry name" value="PPDK_N"/>
    <property type="match status" value="1"/>
</dbReference>
<keyword evidence="12" id="KW-0460">Magnesium</keyword>
<evidence type="ECO:0000256" key="8">
    <source>
        <dbReference type="ARBA" id="ARBA00022723"/>
    </source>
</evidence>
<evidence type="ECO:0000256" key="5">
    <source>
        <dbReference type="ARBA" id="ARBA00011996"/>
    </source>
</evidence>
<dbReference type="GO" id="GO:0005524">
    <property type="term" value="F:ATP binding"/>
    <property type="evidence" value="ECO:0007669"/>
    <property type="project" value="UniProtKB-KW"/>
</dbReference>
<comment type="cofactor">
    <cofactor evidence="1">
        <name>Mg(2+)</name>
        <dbReference type="ChEBI" id="CHEBI:18420"/>
    </cofactor>
</comment>
<organism evidence="16 17">
    <name type="scientific">Brevibacillus centrosporus</name>
    <dbReference type="NCBI Taxonomy" id="54910"/>
    <lineage>
        <taxon>Bacteria</taxon>
        <taxon>Bacillati</taxon>
        <taxon>Bacillota</taxon>
        <taxon>Bacilli</taxon>
        <taxon>Bacillales</taxon>
        <taxon>Paenibacillaceae</taxon>
        <taxon>Brevibacillus</taxon>
    </lineage>
</organism>
<protein>
    <recommendedName>
        <fullName evidence="6">Phosphoenolpyruvate synthase</fullName>
        <ecNumber evidence="5">2.7.9.2</ecNumber>
    </recommendedName>
    <alternativeName>
        <fullName evidence="13">Pyruvate, water dikinase</fullName>
    </alternativeName>
</protein>
<feature type="domain" description="Pyruvate phosphate dikinase AMP/ATP-binding" evidence="15">
    <location>
        <begin position="16"/>
        <end position="292"/>
    </location>
</feature>
<sequence>MYTVSLQSAGQEDILRVGTKAFHLAQLVQENFRVPQGFIVTSNALARFMIENHLKEKIWEATVPSEIELDIAAAYERLKVETNESDLSVAVRSSSAAEDLQGASFAGQYESILNVKDFSHLMDCVRMCWSSLFSDRVKQYAQQKKIAAENFPMAVLIQRCIEADVSGVVFSMNPVTQNKEEIVINASYGLGEAIVSGMVTPDSFRFSKQLAYIHRDLGGKEMKLVYGQKGVKEVETTSEEQECFCLTDEQLLSLVRETKKMEAFYQHPVDVEFAIKADHIYILQVRPVTTRGGQD</sequence>
<keyword evidence="16" id="KW-0670">Pyruvate</keyword>
<evidence type="ECO:0000313" key="17">
    <source>
        <dbReference type="Proteomes" id="UP000198915"/>
    </source>
</evidence>
<dbReference type="RefSeq" id="WP_175530609.1">
    <property type="nucleotide sequence ID" value="NZ_FORT01000023.1"/>
</dbReference>
<dbReference type="Gene3D" id="3.30.470.20">
    <property type="entry name" value="ATP-grasp fold, B domain"/>
    <property type="match status" value="1"/>
</dbReference>
<evidence type="ECO:0000256" key="14">
    <source>
        <dbReference type="ARBA" id="ARBA00047700"/>
    </source>
</evidence>
<comment type="similarity">
    <text evidence="4">Belongs to the PEP-utilizing enzyme family.</text>
</comment>
<evidence type="ECO:0000256" key="13">
    <source>
        <dbReference type="ARBA" id="ARBA00033470"/>
    </source>
</evidence>
<evidence type="ECO:0000256" key="6">
    <source>
        <dbReference type="ARBA" id="ARBA00021623"/>
    </source>
</evidence>
<name>A0A1I4D9X6_9BACL</name>
<keyword evidence="8" id="KW-0479">Metal-binding</keyword>
<accession>A0A1I4D9X6</accession>
<evidence type="ECO:0000256" key="11">
    <source>
        <dbReference type="ARBA" id="ARBA00022840"/>
    </source>
</evidence>
<dbReference type="STRING" id="1884381.SAMN05518846_12350"/>
<dbReference type="AlphaFoldDB" id="A0A1I4D9X6"/>
<dbReference type="GO" id="GO:0006094">
    <property type="term" value="P:gluconeogenesis"/>
    <property type="evidence" value="ECO:0007669"/>
    <property type="project" value="UniProtKB-UniPathway"/>
</dbReference>
<dbReference type="UniPathway" id="UPA00138"/>
<dbReference type="PANTHER" id="PTHR43030">
    <property type="entry name" value="PHOSPHOENOLPYRUVATE SYNTHASE"/>
    <property type="match status" value="1"/>
</dbReference>
<dbReference type="SUPFAM" id="SSF56059">
    <property type="entry name" value="Glutathione synthetase ATP-binding domain-like"/>
    <property type="match status" value="1"/>
</dbReference>
<evidence type="ECO:0000256" key="7">
    <source>
        <dbReference type="ARBA" id="ARBA00022679"/>
    </source>
</evidence>
<dbReference type="InterPro" id="IPR006319">
    <property type="entry name" value="PEP_synth"/>
</dbReference>
<keyword evidence="7" id="KW-0808">Transferase</keyword>
<dbReference type="PANTHER" id="PTHR43030:SF1">
    <property type="entry name" value="PHOSPHOENOLPYRUVATE SYNTHASE"/>
    <property type="match status" value="1"/>
</dbReference>
<dbReference type="EMBL" id="FORT01000023">
    <property type="protein sequence ID" value="SFK90292.1"/>
    <property type="molecule type" value="Genomic_DNA"/>
</dbReference>
<keyword evidence="9" id="KW-0547">Nucleotide-binding</keyword>
<proteinExistence type="inferred from homology"/>
<evidence type="ECO:0000256" key="4">
    <source>
        <dbReference type="ARBA" id="ARBA00007837"/>
    </source>
</evidence>
<evidence type="ECO:0000256" key="3">
    <source>
        <dbReference type="ARBA" id="ARBA00004742"/>
    </source>
</evidence>
<evidence type="ECO:0000256" key="9">
    <source>
        <dbReference type="ARBA" id="ARBA00022741"/>
    </source>
</evidence>
<comment type="catalytic activity">
    <reaction evidence="14">
        <text>pyruvate + ATP + H2O = phosphoenolpyruvate + AMP + phosphate + 2 H(+)</text>
        <dbReference type="Rhea" id="RHEA:11364"/>
        <dbReference type="ChEBI" id="CHEBI:15361"/>
        <dbReference type="ChEBI" id="CHEBI:15377"/>
        <dbReference type="ChEBI" id="CHEBI:15378"/>
        <dbReference type="ChEBI" id="CHEBI:30616"/>
        <dbReference type="ChEBI" id="CHEBI:43474"/>
        <dbReference type="ChEBI" id="CHEBI:58702"/>
        <dbReference type="ChEBI" id="CHEBI:456215"/>
        <dbReference type="EC" id="2.7.9.2"/>
    </reaction>
</comment>
<keyword evidence="17" id="KW-1185">Reference proteome</keyword>
<evidence type="ECO:0000256" key="10">
    <source>
        <dbReference type="ARBA" id="ARBA00022777"/>
    </source>
</evidence>
<comment type="pathway">
    <text evidence="3">Carbohydrate biosynthesis; gluconeogenesis.</text>
</comment>
<dbReference type="GO" id="GO:0046872">
    <property type="term" value="F:metal ion binding"/>
    <property type="evidence" value="ECO:0007669"/>
    <property type="project" value="UniProtKB-KW"/>
</dbReference>
<evidence type="ECO:0000313" key="16">
    <source>
        <dbReference type="EMBL" id="SFK90292.1"/>
    </source>
</evidence>
<comment type="function">
    <text evidence="2">Catalyzes the phosphorylation of pyruvate to phosphoenolpyruvate.</text>
</comment>
<dbReference type="InterPro" id="IPR002192">
    <property type="entry name" value="PPDK_AMP/ATP-bd"/>
</dbReference>
<dbReference type="GO" id="GO:0008986">
    <property type="term" value="F:pyruvate, water dikinase activity"/>
    <property type="evidence" value="ECO:0007669"/>
    <property type="project" value="UniProtKB-EC"/>
</dbReference>
<evidence type="ECO:0000256" key="2">
    <source>
        <dbReference type="ARBA" id="ARBA00002988"/>
    </source>
</evidence>
<dbReference type="InterPro" id="IPR013815">
    <property type="entry name" value="ATP_grasp_subdomain_1"/>
</dbReference>
<dbReference type="Gene3D" id="3.30.1490.20">
    <property type="entry name" value="ATP-grasp fold, A domain"/>
    <property type="match status" value="2"/>
</dbReference>
<gene>
    <name evidence="16" type="ORF">SAMN05518846_12350</name>
</gene>
<reference evidence="17" key="1">
    <citation type="submission" date="2016-10" db="EMBL/GenBank/DDBJ databases">
        <authorList>
            <person name="Varghese N."/>
            <person name="Submissions S."/>
        </authorList>
    </citation>
    <scope>NUCLEOTIDE SEQUENCE [LARGE SCALE GENOMIC DNA]</scope>
    <source>
        <strain evidence="17">OK042</strain>
    </source>
</reference>
<evidence type="ECO:0000256" key="1">
    <source>
        <dbReference type="ARBA" id="ARBA00001946"/>
    </source>
</evidence>
<keyword evidence="11" id="KW-0067">ATP-binding</keyword>
<dbReference type="EC" id="2.7.9.2" evidence="5"/>
<evidence type="ECO:0000256" key="12">
    <source>
        <dbReference type="ARBA" id="ARBA00022842"/>
    </source>
</evidence>
<dbReference type="Proteomes" id="UP000198915">
    <property type="component" value="Unassembled WGS sequence"/>
</dbReference>
<evidence type="ECO:0000259" key="15">
    <source>
        <dbReference type="Pfam" id="PF01326"/>
    </source>
</evidence>
<keyword evidence="10 16" id="KW-0418">Kinase</keyword>